<accession>A0A4D6NFI6</accession>
<gene>
    <name evidence="1" type="ORF">DEO72_LG10g2532</name>
</gene>
<reference evidence="1 2" key="1">
    <citation type="submission" date="2019-04" db="EMBL/GenBank/DDBJ databases">
        <title>An improved genome assembly and genetic linkage map for asparagus bean, Vigna unguiculata ssp. sesquipedialis.</title>
        <authorList>
            <person name="Xia Q."/>
            <person name="Zhang R."/>
            <person name="Dong Y."/>
        </authorList>
    </citation>
    <scope>NUCLEOTIDE SEQUENCE [LARGE SCALE GENOMIC DNA]</scope>
    <source>
        <tissue evidence="1">Leaf</tissue>
    </source>
</reference>
<name>A0A4D6NFI6_VIGUN</name>
<protein>
    <submittedName>
        <fullName evidence="1">Uncharacterized protein</fullName>
    </submittedName>
</protein>
<keyword evidence="2" id="KW-1185">Reference proteome</keyword>
<proteinExistence type="predicted"/>
<organism evidence="1 2">
    <name type="scientific">Vigna unguiculata</name>
    <name type="common">Cowpea</name>
    <dbReference type="NCBI Taxonomy" id="3917"/>
    <lineage>
        <taxon>Eukaryota</taxon>
        <taxon>Viridiplantae</taxon>
        <taxon>Streptophyta</taxon>
        <taxon>Embryophyta</taxon>
        <taxon>Tracheophyta</taxon>
        <taxon>Spermatophyta</taxon>
        <taxon>Magnoliopsida</taxon>
        <taxon>eudicotyledons</taxon>
        <taxon>Gunneridae</taxon>
        <taxon>Pentapetalae</taxon>
        <taxon>rosids</taxon>
        <taxon>fabids</taxon>
        <taxon>Fabales</taxon>
        <taxon>Fabaceae</taxon>
        <taxon>Papilionoideae</taxon>
        <taxon>50 kb inversion clade</taxon>
        <taxon>NPAAA clade</taxon>
        <taxon>indigoferoid/millettioid clade</taxon>
        <taxon>Phaseoleae</taxon>
        <taxon>Vigna</taxon>
    </lineage>
</organism>
<dbReference type="EMBL" id="CP039354">
    <property type="protein sequence ID" value="QCE11299.1"/>
    <property type="molecule type" value="Genomic_DNA"/>
</dbReference>
<sequence length="52" mass="5540">MVATFDCGTTFDCGATFDGGTTFDEQETSICLCRGGISVVIVSKVSHCLWTE</sequence>
<evidence type="ECO:0000313" key="2">
    <source>
        <dbReference type="Proteomes" id="UP000501690"/>
    </source>
</evidence>
<evidence type="ECO:0000313" key="1">
    <source>
        <dbReference type="EMBL" id="QCE11299.1"/>
    </source>
</evidence>
<dbReference type="AlphaFoldDB" id="A0A4D6NFI6"/>
<dbReference type="Proteomes" id="UP000501690">
    <property type="component" value="Linkage Group LG10"/>
</dbReference>